<protein>
    <submittedName>
        <fullName evidence="3">CPBP family intramembrane glutamic endopeptidase</fullName>
        <ecNumber evidence="3">3.4.-.-</ecNumber>
    </submittedName>
</protein>
<gene>
    <name evidence="3" type="ORF">ACFOU2_04275</name>
</gene>
<feature type="transmembrane region" description="Helical" evidence="1">
    <location>
        <begin position="47"/>
        <end position="68"/>
    </location>
</feature>
<comment type="caution">
    <text evidence="3">The sequence shown here is derived from an EMBL/GenBank/DDBJ whole genome shotgun (WGS) entry which is preliminary data.</text>
</comment>
<feature type="domain" description="CAAX prenyl protease 2/Lysostaphin resistance protein A-like" evidence="2">
    <location>
        <begin position="88"/>
        <end position="170"/>
    </location>
</feature>
<feature type="transmembrane region" description="Helical" evidence="1">
    <location>
        <begin position="159"/>
        <end position="175"/>
    </location>
</feature>
<name>A0ABV8B0N3_9BACI</name>
<evidence type="ECO:0000313" key="4">
    <source>
        <dbReference type="Proteomes" id="UP001595752"/>
    </source>
</evidence>
<dbReference type="EC" id="3.4.-.-" evidence="3"/>
<dbReference type="GO" id="GO:0016787">
    <property type="term" value="F:hydrolase activity"/>
    <property type="evidence" value="ECO:0007669"/>
    <property type="project" value="UniProtKB-KW"/>
</dbReference>
<keyword evidence="1" id="KW-0472">Membrane</keyword>
<feature type="transmembrane region" description="Helical" evidence="1">
    <location>
        <begin position="135"/>
        <end position="153"/>
    </location>
</feature>
<keyword evidence="3" id="KW-0378">Hydrolase</keyword>
<evidence type="ECO:0000259" key="2">
    <source>
        <dbReference type="Pfam" id="PF02517"/>
    </source>
</evidence>
<dbReference type="EMBL" id="JBHRZT010000020">
    <property type="protein sequence ID" value="MFC3882756.1"/>
    <property type="molecule type" value="Genomic_DNA"/>
</dbReference>
<proteinExistence type="predicted"/>
<dbReference type="Proteomes" id="UP001595752">
    <property type="component" value="Unassembled WGS sequence"/>
</dbReference>
<accession>A0ABV8B0N3</accession>
<keyword evidence="1" id="KW-0812">Transmembrane</keyword>
<feature type="transmembrane region" description="Helical" evidence="1">
    <location>
        <begin position="7"/>
        <end position="27"/>
    </location>
</feature>
<evidence type="ECO:0000256" key="1">
    <source>
        <dbReference type="SAM" id="Phobius"/>
    </source>
</evidence>
<feature type="transmembrane region" description="Helical" evidence="1">
    <location>
        <begin position="112"/>
        <end position="128"/>
    </location>
</feature>
<reference evidence="4" key="1">
    <citation type="journal article" date="2019" name="Int. J. Syst. Evol. Microbiol.">
        <title>The Global Catalogue of Microorganisms (GCM) 10K type strain sequencing project: providing services to taxonomists for standard genome sequencing and annotation.</title>
        <authorList>
            <consortium name="The Broad Institute Genomics Platform"/>
            <consortium name="The Broad Institute Genome Sequencing Center for Infectious Disease"/>
            <person name="Wu L."/>
            <person name="Ma J."/>
        </authorList>
    </citation>
    <scope>NUCLEOTIDE SEQUENCE [LARGE SCALE GENOMIC DNA]</scope>
    <source>
        <strain evidence="4">CCUG 61889</strain>
    </source>
</reference>
<feature type="transmembrane region" description="Helical" evidence="1">
    <location>
        <begin position="89"/>
        <end position="106"/>
    </location>
</feature>
<dbReference type="Pfam" id="PF02517">
    <property type="entry name" value="Rce1-like"/>
    <property type="match status" value="1"/>
</dbReference>
<sequence length="197" mass="22809">MTDRELLLNLYITQALLLFIAIVIGIWQYDHFSSFLAIWQWDVFELFVIGGISGILVVIIDLFLMKILPKDWYDDGGINERIFQYRSTFHLFILCLLISLTEEILFRGVLQAHFGLFWASLIFALVHLRYLSKLFLLVSVMILSFFLGILFWWTHNLCVTIVTHFLIDFLLALNIKRQTKQNQNIRGDDGGTSGGSA</sequence>
<keyword evidence="4" id="KW-1185">Reference proteome</keyword>
<organism evidence="3 4">
    <name type="scientific">Bacillus songklensis</name>
    <dbReference type="NCBI Taxonomy" id="1069116"/>
    <lineage>
        <taxon>Bacteria</taxon>
        <taxon>Bacillati</taxon>
        <taxon>Bacillota</taxon>
        <taxon>Bacilli</taxon>
        <taxon>Bacillales</taxon>
        <taxon>Bacillaceae</taxon>
        <taxon>Bacillus</taxon>
    </lineage>
</organism>
<dbReference type="InterPro" id="IPR003675">
    <property type="entry name" value="Rce1/LyrA-like_dom"/>
</dbReference>
<keyword evidence="1" id="KW-1133">Transmembrane helix</keyword>
<evidence type="ECO:0000313" key="3">
    <source>
        <dbReference type="EMBL" id="MFC3882756.1"/>
    </source>
</evidence>